<keyword evidence="4" id="KW-1185">Reference proteome</keyword>
<name>A0AAW0APY2_9AGAR</name>
<feature type="region of interest" description="Disordered" evidence="2">
    <location>
        <begin position="31"/>
        <end position="56"/>
    </location>
</feature>
<dbReference type="AlphaFoldDB" id="A0AAW0APY2"/>
<protein>
    <submittedName>
        <fullName evidence="3">Uncharacterized protein</fullName>
    </submittedName>
</protein>
<organism evidence="3 4">
    <name type="scientific">Paramarasmius palmivorus</name>
    <dbReference type="NCBI Taxonomy" id="297713"/>
    <lineage>
        <taxon>Eukaryota</taxon>
        <taxon>Fungi</taxon>
        <taxon>Dikarya</taxon>
        <taxon>Basidiomycota</taxon>
        <taxon>Agaricomycotina</taxon>
        <taxon>Agaricomycetes</taxon>
        <taxon>Agaricomycetidae</taxon>
        <taxon>Agaricales</taxon>
        <taxon>Marasmiineae</taxon>
        <taxon>Marasmiaceae</taxon>
        <taxon>Paramarasmius</taxon>
    </lineage>
</organism>
<dbReference type="EMBL" id="JAYKXP010000331">
    <property type="protein sequence ID" value="KAK7015138.1"/>
    <property type="molecule type" value="Genomic_DNA"/>
</dbReference>
<comment type="caution">
    <text evidence="3">The sequence shown here is derived from an EMBL/GenBank/DDBJ whole genome shotgun (WGS) entry which is preliminary data.</text>
</comment>
<accession>A0AAW0APY2</accession>
<evidence type="ECO:0000256" key="2">
    <source>
        <dbReference type="SAM" id="MobiDB-lite"/>
    </source>
</evidence>
<gene>
    <name evidence="3" type="ORF">VNI00_019204</name>
</gene>
<evidence type="ECO:0000313" key="4">
    <source>
        <dbReference type="Proteomes" id="UP001383192"/>
    </source>
</evidence>
<evidence type="ECO:0000313" key="3">
    <source>
        <dbReference type="EMBL" id="KAK7015138.1"/>
    </source>
</evidence>
<keyword evidence="1" id="KW-0175">Coiled coil</keyword>
<evidence type="ECO:0000256" key="1">
    <source>
        <dbReference type="SAM" id="Coils"/>
    </source>
</evidence>
<reference evidence="3 4" key="1">
    <citation type="submission" date="2024-01" db="EMBL/GenBank/DDBJ databases">
        <title>A draft genome for a cacao thread blight-causing isolate of Paramarasmius palmivorus.</title>
        <authorList>
            <person name="Baruah I.K."/>
            <person name="Bukari Y."/>
            <person name="Amoako-Attah I."/>
            <person name="Meinhardt L.W."/>
            <person name="Bailey B.A."/>
            <person name="Cohen S.P."/>
        </authorList>
    </citation>
    <scope>NUCLEOTIDE SEQUENCE [LARGE SCALE GENOMIC DNA]</scope>
    <source>
        <strain evidence="3 4">GH-12</strain>
    </source>
</reference>
<dbReference type="Proteomes" id="UP001383192">
    <property type="component" value="Unassembled WGS sequence"/>
</dbReference>
<feature type="coiled-coil region" evidence="1">
    <location>
        <begin position="104"/>
        <end position="138"/>
    </location>
</feature>
<sequence>MNIQHTPEARTHKESDTSALLSAVLETDKRTITTPTAATRRRVSTPSTSSSFGFRCASPSPGGTVWILPRNHPSRRVISSSKSVKANAICDSSDSEMTDGCWAKSVKTDHVTKLQNRVRQLEKEVEGLRSEVKLWKDLVACLSAASDKVTSLANDALMWGVEEIEMPELPTLSDESEP</sequence>
<feature type="compositionally biased region" description="Low complexity" evidence="2">
    <location>
        <begin position="32"/>
        <end position="51"/>
    </location>
</feature>
<proteinExistence type="predicted"/>